<dbReference type="InterPro" id="IPR037185">
    <property type="entry name" value="EmrE-like"/>
</dbReference>
<dbReference type="GO" id="GO:0005886">
    <property type="term" value="C:plasma membrane"/>
    <property type="evidence" value="ECO:0007669"/>
    <property type="project" value="UniProtKB-SubCell"/>
</dbReference>
<keyword evidence="3 6" id="KW-0812">Transmembrane</keyword>
<protein>
    <submittedName>
        <fullName evidence="7">Cation/cationic drug transporter</fullName>
    </submittedName>
</protein>
<dbReference type="InterPro" id="IPR000390">
    <property type="entry name" value="Small_drug/metabolite_transptr"/>
</dbReference>
<dbReference type="Proteomes" id="UP000034753">
    <property type="component" value="Unassembled WGS sequence"/>
</dbReference>
<dbReference type="PANTHER" id="PTHR30561:SF9">
    <property type="entry name" value="4-AMINO-4-DEOXY-L-ARABINOSE-PHOSPHOUNDECAPRENOL FLIPPASE SUBUNIT ARNF-RELATED"/>
    <property type="match status" value="1"/>
</dbReference>
<dbReference type="EMBL" id="LCBN01000052">
    <property type="protein sequence ID" value="KKS12514.1"/>
    <property type="molecule type" value="Genomic_DNA"/>
</dbReference>
<feature type="transmembrane region" description="Helical" evidence="6">
    <location>
        <begin position="101"/>
        <end position="118"/>
    </location>
</feature>
<dbReference type="Gene3D" id="1.10.3730.20">
    <property type="match status" value="1"/>
</dbReference>
<organism evidence="7 8">
    <name type="scientific">Candidatus Daviesbacteria bacterium GW2011_GWB1_41_5</name>
    <dbReference type="NCBI Taxonomy" id="1618429"/>
    <lineage>
        <taxon>Bacteria</taxon>
        <taxon>Candidatus Daviesiibacteriota</taxon>
    </lineage>
</organism>
<feature type="transmembrane region" description="Helical" evidence="6">
    <location>
        <begin position="74"/>
        <end position="95"/>
    </location>
</feature>
<accession>A0A0G0WHU7</accession>
<reference evidence="7 8" key="1">
    <citation type="journal article" date="2015" name="Nature">
        <title>rRNA introns, odd ribosomes, and small enigmatic genomes across a large radiation of phyla.</title>
        <authorList>
            <person name="Brown C.T."/>
            <person name="Hug L.A."/>
            <person name="Thomas B.C."/>
            <person name="Sharon I."/>
            <person name="Castelle C.J."/>
            <person name="Singh A."/>
            <person name="Wilkins M.J."/>
            <person name="Williams K.H."/>
            <person name="Banfield J.F."/>
        </authorList>
    </citation>
    <scope>NUCLEOTIDE SEQUENCE [LARGE SCALE GENOMIC DNA]</scope>
</reference>
<keyword evidence="4 6" id="KW-1133">Transmembrane helix</keyword>
<evidence type="ECO:0000256" key="3">
    <source>
        <dbReference type="ARBA" id="ARBA00022692"/>
    </source>
</evidence>
<sequence>MSYKILLLVGIGFNVLAQLLLKQGTHGLDILARDGLASKLKAVALNPVILLALLSYGVGFIVYAIVLSKINLNVAYPIASTLAIVTIYLFSVSYFNESTNTMAILGIILCVVGIALLLK</sequence>
<evidence type="ECO:0000256" key="1">
    <source>
        <dbReference type="ARBA" id="ARBA00004651"/>
    </source>
</evidence>
<dbReference type="SUPFAM" id="SSF103481">
    <property type="entry name" value="Multidrug resistance efflux transporter EmrE"/>
    <property type="match status" value="1"/>
</dbReference>
<dbReference type="PANTHER" id="PTHR30561">
    <property type="entry name" value="SMR FAMILY PROTON-DEPENDENT DRUG EFFLUX TRANSPORTER SUGE"/>
    <property type="match status" value="1"/>
</dbReference>
<feature type="transmembrane region" description="Helical" evidence="6">
    <location>
        <begin position="48"/>
        <end position="67"/>
    </location>
</feature>
<evidence type="ECO:0000256" key="4">
    <source>
        <dbReference type="ARBA" id="ARBA00022989"/>
    </source>
</evidence>
<comment type="caution">
    <text evidence="7">The sequence shown here is derived from an EMBL/GenBank/DDBJ whole genome shotgun (WGS) entry which is preliminary data.</text>
</comment>
<evidence type="ECO:0000256" key="5">
    <source>
        <dbReference type="ARBA" id="ARBA00023136"/>
    </source>
</evidence>
<dbReference type="GO" id="GO:0022857">
    <property type="term" value="F:transmembrane transporter activity"/>
    <property type="evidence" value="ECO:0007669"/>
    <property type="project" value="InterPro"/>
</dbReference>
<comment type="subcellular location">
    <subcellularLocation>
        <location evidence="1">Cell membrane</location>
        <topology evidence="1">Multi-pass membrane protein</topology>
    </subcellularLocation>
</comment>
<dbReference type="InterPro" id="IPR018908">
    <property type="entry name" value="TMEM234"/>
</dbReference>
<dbReference type="Pfam" id="PF10639">
    <property type="entry name" value="TMEM234"/>
    <property type="match status" value="1"/>
</dbReference>
<keyword evidence="5 6" id="KW-0472">Membrane</keyword>
<evidence type="ECO:0000256" key="6">
    <source>
        <dbReference type="SAM" id="Phobius"/>
    </source>
</evidence>
<evidence type="ECO:0000313" key="7">
    <source>
        <dbReference type="EMBL" id="KKS12514.1"/>
    </source>
</evidence>
<name>A0A0G0WHU7_9BACT</name>
<evidence type="ECO:0000313" key="8">
    <source>
        <dbReference type="Proteomes" id="UP000034753"/>
    </source>
</evidence>
<proteinExistence type="predicted"/>
<gene>
    <name evidence="7" type="ORF">UU67_C0052G0005</name>
</gene>
<evidence type="ECO:0000256" key="2">
    <source>
        <dbReference type="ARBA" id="ARBA00022475"/>
    </source>
</evidence>
<dbReference type="AlphaFoldDB" id="A0A0G0WHU7"/>
<keyword evidence="2" id="KW-1003">Cell membrane</keyword>